<evidence type="ECO:0000256" key="1">
    <source>
        <dbReference type="SAM" id="Phobius"/>
    </source>
</evidence>
<feature type="transmembrane region" description="Helical" evidence="1">
    <location>
        <begin position="38"/>
        <end position="58"/>
    </location>
</feature>
<keyword evidence="1" id="KW-0472">Membrane</keyword>
<dbReference type="KEGG" id="mear:Mpt1_c12100"/>
<organism evidence="2 3">
    <name type="scientific">Candidatus Methanoplasma termitum</name>
    <dbReference type="NCBI Taxonomy" id="1577791"/>
    <lineage>
        <taxon>Archaea</taxon>
        <taxon>Methanobacteriati</taxon>
        <taxon>Thermoplasmatota</taxon>
        <taxon>Thermoplasmata</taxon>
        <taxon>Methanomassiliicoccales</taxon>
        <taxon>Methanomassiliicoccaceae</taxon>
        <taxon>Candidatus Methanoplasma</taxon>
    </lineage>
</organism>
<proteinExistence type="predicted"/>
<feature type="transmembrane region" description="Helical" evidence="1">
    <location>
        <begin position="6"/>
        <end position="31"/>
    </location>
</feature>
<dbReference type="GeneID" id="24818872"/>
<keyword evidence="3" id="KW-1185">Reference proteome</keyword>
<accession>A0A0A7LFN4</accession>
<evidence type="ECO:0000313" key="3">
    <source>
        <dbReference type="Proteomes" id="UP000030787"/>
    </source>
</evidence>
<dbReference type="HOGENOM" id="CLU_2327129_0_0_2"/>
<dbReference type="EMBL" id="CP010070">
    <property type="protein sequence ID" value="AIZ57072.1"/>
    <property type="molecule type" value="Genomic_DNA"/>
</dbReference>
<dbReference type="STRING" id="1577791.Mpt1_c12100"/>
<feature type="transmembrane region" description="Helical" evidence="1">
    <location>
        <begin position="78"/>
        <end position="101"/>
    </location>
</feature>
<sequence>MDPWTLWGFLTIVIFVFSLVMMVAGIFSAYFGAGKNRAYGGALFAIGFVVCVIWAYLVGYSSIEPFCSVPAWDVMYDALINLIAVLIGALIAIGIFLVLVLKS</sequence>
<dbReference type="RefSeq" id="WP_048113099.1">
    <property type="nucleotide sequence ID" value="NZ_CP010070.1"/>
</dbReference>
<dbReference type="AlphaFoldDB" id="A0A0A7LFN4"/>
<keyword evidence="1" id="KW-1133">Transmembrane helix</keyword>
<dbReference type="Proteomes" id="UP000030787">
    <property type="component" value="Chromosome"/>
</dbReference>
<gene>
    <name evidence="2" type="ORF">Mpt1_c12100</name>
</gene>
<name>A0A0A7LFN4_9ARCH</name>
<evidence type="ECO:0000313" key="2">
    <source>
        <dbReference type="EMBL" id="AIZ57072.1"/>
    </source>
</evidence>
<keyword evidence="1" id="KW-0812">Transmembrane</keyword>
<reference evidence="2 3" key="1">
    <citation type="journal article" date="2014" name="Appl. Environ. Microbiol.">
        <title>Comparative Genome Analysis of 'Candidatus Methanoplasma termitum' Indicates a New Mode of Energy Metabolism in the Seventh Order of Methanogens.</title>
        <authorList>
            <person name="Lang K."/>
            <person name="Schuldes J."/>
            <person name="Klingl A."/>
            <person name="Poehlein A."/>
            <person name="Daniel R."/>
            <person name="Brune A."/>
        </authorList>
    </citation>
    <scope>NUCLEOTIDE SEQUENCE [LARGE SCALE GENOMIC DNA]</scope>
    <source>
        <strain evidence="3">Mpt1</strain>
    </source>
</reference>
<protein>
    <submittedName>
        <fullName evidence="2">Uncharacterized protein</fullName>
    </submittedName>
</protein>